<reference evidence="2 3" key="1">
    <citation type="submission" date="2019-04" db="EMBL/GenBank/DDBJ databases">
        <title>Deinococcus metalilatus MA1002 mutant No.5.</title>
        <authorList>
            <person name="Park W."/>
            <person name="Park C."/>
        </authorList>
    </citation>
    <scope>NUCLEOTIDE SEQUENCE [LARGE SCALE GENOMIC DNA]</scope>
    <source>
        <strain evidence="2 3">MA1002-m5</strain>
    </source>
</reference>
<dbReference type="AlphaFoldDB" id="A0AAJ5JWY4"/>
<gene>
    <name evidence="2" type="ORF">FCS05_20080</name>
</gene>
<accession>A0AAJ5JWY4</accession>
<name>A0AAJ5JWY4_9DEIO</name>
<sequence>MLNPLQVDVQRHPQPVTLHTPDHQHSPSFMLIRVSREHTRAPHPDLSAIDDQDGASLHHVRHNLKAALPVQGQAREVGQEGAGG</sequence>
<feature type="non-terminal residue" evidence="2">
    <location>
        <position position="84"/>
    </location>
</feature>
<proteinExistence type="predicted"/>
<dbReference type="EMBL" id="VBRC01000029">
    <property type="protein sequence ID" value="TLK20527.1"/>
    <property type="molecule type" value="Genomic_DNA"/>
</dbReference>
<evidence type="ECO:0000313" key="3">
    <source>
        <dbReference type="Proteomes" id="UP000308000"/>
    </source>
</evidence>
<evidence type="ECO:0000313" key="2">
    <source>
        <dbReference type="EMBL" id="TLK20527.1"/>
    </source>
</evidence>
<feature type="region of interest" description="Disordered" evidence="1">
    <location>
        <begin position="1"/>
        <end position="25"/>
    </location>
</feature>
<evidence type="ECO:0000256" key="1">
    <source>
        <dbReference type="SAM" id="MobiDB-lite"/>
    </source>
</evidence>
<dbReference type="Proteomes" id="UP000308000">
    <property type="component" value="Unassembled WGS sequence"/>
</dbReference>
<comment type="caution">
    <text evidence="2">The sequence shown here is derived from an EMBL/GenBank/DDBJ whole genome shotgun (WGS) entry which is preliminary data.</text>
</comment>
<protein>
    <submittedName>
        <fullName evidence="2">Uncharacterized protein</fullName>
    </submittedName>
</protein>
<organism evidence="2 3">
    <name type="scientific">Deinococcus metallilatus</name>
    <dbReference type="NCBI Taxonomy" id="1211322"/>
    <lineage>
        <taxon>Bacteria</taxon>
        <taxon>Thermotogati</taxon>
        <taxon>Deinococcota</taxon>
        <taxon>Deinococci</taxon>
        <taxon>Deinococcales</taxon>
        <taxon>Deinococcaceae</taxon>
        <taxon>Deinococcus</taxon>
    </lineage>
</organism>